<sequence length="182" mass="20660">MQNFRRLRAAGVSLFNPAYWTCSACCRPAKRFVAGEPICKPTPKAAQALAIPLPSPLLRHITARVHNIDEGSSFDIIKQLKLKKIIDGETAHLLSYAIALSRQVRLEVYIKKNSHHDYIGEGQLYDSWDNTVFKNLVELTGERSSVDYFLIAGKLQQALQREKHLLDFQFNILLNRGQKQSP</sequence>
<accession>A0ABP0G219</accession>
<comment type="caution">
    <text evidence="1">The sequence shown here is derived from an EMBL/GenBank/DDBJ whole genome shotgun (WGS) entry which is preliminary data.</text>
</comment>
<dbReference type="Proteomes" id="UP001642483">
    <property type="component" value="Unassembled WGS sequence"/>
</dbReference>
<organism evidence="1 2">
    <name type="scientific">Clavelina lepadiformis</name>
    <name type="common">Light-bulb sea squirt</name>
    <name type="synonym">Ascidia lepadiformis</name>
    <dbReference type="NCBI Taxonomy" id="159417"/>
    <lineage>
        <taxon>Eukaryota</taxon>
        <taxon>Metazoa</taxon>
        <taxon>Chordata</taxon>
        <taxon>Tunicata</taxon>
        <taxon>Ascidiacea</taxon>
        <taxon>Aplousobranchia</taxon>
        <taxon>Clavelinidae</taxon>
        <taxon>Clavelina</taxon>
    </lineage>
</organism>
<evidence type="ECO:0000313" key="1">
    <source>
        <dbReference type="EMBL" id="CAK8685882.1"/>
    </source>
</evidence>
<name>A0ABP0G219_CLALP</name>
<keyword evidence="2" id="KW-1185">Reference proteome</keyword>
<proteinExistence type="predicted"/>
<evidence type="ECO:0000313" key="2">
    <source>
        <dbReference type="Proteomes" id="UP001642483"/>
    </source>
</evidence>
<protein>
    <submittedName>
        <fullName evidence="1">Uncharacterized protein</fullName>
    </submittedName>
</protein>
<gene>
    <name evidence="1" type="ORF">CVLEPA_LOCUS17593</name>
</gene>
<reference evidence="1 2" key="1">
    <citation type="submission" date="2024-02" db="EMBL/GenBank/DDBJ databases">
        <authorList>
            <person name="Daric V."/>
            <person name="Darras S."/>
        </authorList>
    </citation>
    <scope>NUCLEOTIDE SEQUENCE [LARGE SCALE GENOMIC DNA]</scope>
</reference>
<dbReference type="EMBL" id="CAWYQH010000101">
    <property type="protein sequence ID" value="CAK8685882.1"/>
    <property type="molecule type" value="Genomic_DNA"/>
</dbReference>